<feature type="transmembrane region" description="Helical" evidence="6">
    <location>
        <begin position="151"/>
        <end position="174"/>
    </location>
</feature>
<comment type="catalytic activity">
    <reaction evidence="6">
        <text>L-lysyl-tRNA(Lys) + a 1,2-diacyl-sn-glycero-3-phospho-(1'-sn-glycerol) = a 1,2-diacyl-sn-glycero-3-phospho-1'-(3'-O-L-lysyl)-sn-glycerol + tRNA(Lys)</text>
        <dbReference type="Rhea" id="RHEA:10668"/>
        <dbReference type="Rhea" id="RHEA-COMP:9696"/>
        <dbReference type="Rhea" id="RHEA-COMP:9697"/>
        <dbReference type="ChEBI" id="CHEBI:64716"/>
        <dbReference type="ChEBI" id="CHEBI:75792"/>
        <dbReference type="ChEBI" id="CHEBI:78442"/>
        <dbReference type="ChEBI" id="CHEBI:78529"/>
        <dbReference type="EC" id="2.3.2.3"/>
    </reaction>
</comment>
<keyword evidence="4 6" id="KW-1133">Transmembrane helix</keyword>
<evidence type="ECO:0000256" key="5">
    <source>
        <dbReference type="ARBA" id="ARBA00023136"/>
    </source>
</evidence>
<dbReference type="NCBIfam" id="TIGR00374">
    <property type="entry name" value="flippase-like domain"/>
    <property type="match status" value="1"/>
</dbReference>
<dbReference type="GO" id="GO:0005886">
    <property type="term" value="C:plasma membrane"/>
    <property type="evidence" value="ECO:0007669"/>
    <property type="project" value="UniProtKB-SubCell"/>
</dbReference>
<dbReference type="InterPro" id="IPR022791">
    <property type="entry name" value="L-PG_synthase/AglD"/>
</dbReference>
<dbReference type="RefSeq" id="WP_067631037.1">
    <property type="nucleotide sequence ID" value="NZ_CP013213.1"/>
</dbReference>
<feature type="transmembrane region" description="Helical" evidence="6">
    <location>
        <begin position="42"/>
        <end position="63"/>
    </location>
</feature>
<dbReference type="AlphaFoldDB" id="A0A109UGM7"/>
<keyword evidence="8" id="KW-1185">Reference proteome</keyword>
<dbReference type="GO" id="GO:0006629">
    <property type="term" value="P:lipid metabolic process"/>
    <property type="evidence" value="ECO:0007669"/>
    <property type="project" value="UniProtKB-KW"/>
</dbReference>
<dbReference type="OrthoDB" id="9810654at2"/>
<feature type="transmembrane region" description="Helical" evidence="6">
    <location>
        <begin position="227"/>
        <end position="249"/>
    </location>
</feature>
<dbReference type="Pfam" id="PF03706">
    <property type="entry name" value="LPG_synthase_TM"/>
    <property type="match status" value="1"/>
</dbReference>
<dbReference type="EC" id="2.3.2.3" evidence="6"/>
<dbReference type="PANTHER" id="PTHR37693">
    <property type="entry name" value="PHOSPHATIDYLGLYCEROL LYSYLTRANSFERASE"/>
    <property type="match status" value="1"/>
</dbReference>
<keyword evidence="3 6" id="KW-0812">Transmembrane</keyword>
<feature type="transmembrane region" description="Helical" evidence="6">
    <location>
        <begin position="310"/>
        <end position="330"/>
    </location>
</feature>
<dbReference type="STRING" id="1514105.AOC36_02590"/>
<keyword evidence="5 6" id="KW-0472">Membrane</keyword>
<dbReference type="GO" id="GO:0046677">
    <property type="term" value="P:response to antibiotic"/>
    <property type="evidence" value="ECO:0007669"/>
    <property type="project" value="UniProtKB-KW"/>
</dbReference>
<proteinExistence type="inferred from homology"/>
<dbReference type="PANTHER" id="PTHR37693:SF1">
    <property type="entry name" value="INTEGRAL MEMBRANE PROTEIN"/>
    <property type="match status" value="1"/>
</dbReference>
<dbReference type="GO" id="GO:0050071">
    <property type="term" value="F:phosphatidylglycerol lysyltransferase activity"/>
    <property type="evidence" value="ECO:0007669"/>
    <property type="project" value="UniProtKB-EC"/>
</dbReference>
<organism evidence="7 8">
    <name type="scientific">Erysipelothrix larvae</name>
    <dbReference type="NCBI Taxonomy" id="1514105"/>
    <lineage>
        <taxon>Bacteria</taxon>
        <taxon>Bacillati</taxon>
        <taxon>Bacillota</taxon>
        <taxon>Erysipelotrichia</taxon>
        <taxon>Erysipelotrichales</taxon>
        <taxon>Erysipelotrichaceae</taxon>
        <taxon>Erysipelothrix</taxon>
    </lineage>
</organism>
<feature type="transmembrane region" description="Helical" evidence="6">
    <location>
        <begin position="124"/>
        <end position="145"/>
    </location>
</feature>
<feature type="transmembrane region" description="Helical" evidence="6">
    <location>
        <begin position="7"/>
        <end position="26"/>
    </location>
</feature>
<evidence type="ECO:0000256" key="4">
    <source>
        <dbReference type="ARBA" id="ARBA00022989"/>
    </source>
</evidence>
<keyword evidence="6" id="KW-0046">Antibiotic resistance</keyword>
<evidence type="ECO:0000313" key="7">
    <source>
        <dbReference type="EMBL" id="AMC92910.1"/>
    </source>
</evidence>
<comment type="similarity">
    <text evidence="6">Belongs to the LPG synthase family.</text>
</comment>
<protein>
    <recommendedName>
        <fullName evidence="6">Phosphatidylglycerol lysyltransferase</fullName>
        <ecNumber evidence="6">2.3.2.3</ecNumber>
    </recommendedName>
    <alternativeName>
        <fullName evidence="6">Lysylphosphatidylglycerol synthase</fullName>
    </alternativeName>
</protein>
<keyword evidence="6" id="KW-0443">Lipid metabolism</keyword>
<evidence type="ECO:0000256" key="3">
    <source>
        <dbReference type="ARBA" id="ARBA00022692"/>
    </source>
</evidence>
<comment type="subcellular location">
    <subcellularLocation>
        <location evidence="1 6">Cell membrane</location>
        <topology evidence="1 6">Multi-pass membrane protein</topology>
    </subcellularLocation>
</comment>
<name>A0A109UGM7_9FIRM</name>
<comment type="function">
    <text evidence="6">Catalyzes the transfer of a lysyl group from L-lysyl-tRNA(Lys) to membrane-bound phosphatidylglycerol (PG), which produces lysylphosphatidylglycerol (LPG), a major component of the bacterial membrane with a positive net charge. LPG synthesis contributes to bacterial virulence as it is involved in the resistance mechanism against cationic antimicrobial peptides (CAMP) produces by the host's immune system (defensins, cathelicidins) and by the competing microorganisms.</text>
</comment>
<feature type="transmembrane region" description="Helical" evidence="6">
    <location>
        <begin position="286"/>
        <end position="304"/>
    </location>
</feature>
<accession>A0A109UGM7</accession>
<keyword evidence="6" id="KW-0808">Transferase</keyword>
<evidence type="ECO:0000313" key="8">
    <source>
        <dbReference type="Proteomes" id="UP000063781"/>
    </source>
</evidence>
<keyword evidence="2" id="KW-1003">Cell membrane</keyword>
<evidence type="ECO:0000256" key="1">
    <source>
        <dbReference type="ARBA" id="ARBA00004651"/>
    </source>
</evidence>
<dbReference type="Proteomes" id="UP000063781">
    <property type="component" value="Chromosome"/>
</dbReference>
<reference evidence="7 8" key="1">
    <citation type="submission" date="2015-10" db="EMBL/GenBank/DDBJ databases">
        <title>Erysipelothrix larvae sp. LV19 isolated from the larval gut of the rhinoceros beetle, Trypoxylus dichotomus.</title>
        <authorList>
            <person name="Lim S."/>
            <person name="Kim B.-C."/>
        </authorList>
    </citation>
    <scope>NUCLEOTIDE SEQUENCE [LARGE SCALE GENOMIC DNA]</scope>
    <source>
        <strain evidence="7 8">LV19</strain>
    </source>
</reference>
<dbReference type="KEGG" id="erl:AOC36_02590"/>
<sequence length="344" mass="39049">MNKKKTYINLGIVFALTLAVLVWLLHDDFETTLSVLKTSNPLYLIGALAAFITTLFTSSWILLNWVRLFKPNFTFSNMFRSNFLAVFARNVTPMQSGGQPMNVYVLNTFGVNVETSVFILSIDFVVFQTAQVLFSLVWILLYLPYYRSNNVLFWGVILGFAINSGLLVCLYLLVSSARLHRFIGKYGVKLLTKIKIVKHPDTIMDKVEQKISEFSQSLSYLKDHKGVVVKNLCIVLMGLMFTHSIPYLIAHTLNIPVGIEHYFEFVALSVFVSTYNALLPMPGGTGGLESVFMMMYGGFVGITHQNAFMILWRFVTYYFIVIAGAIYFVIFTSKKNLEHTDSKM</sequence>
<gene>
    <name evidence="6" type="primary">mprF</name>
    <name evidence="7" type="ORF">AOC36_02590</name>
</gene>
<evidence type="ECO:0000256" key="2">
    <source>
        <dbReference type="ARBA" id="ARBA00022475"/>
    </source>
</evidence>
<dbReference type="EMBL" id="CP013213">
    <property type="protein sequence ID" value="AMC92910.1"/>
    <property type="molecule type" value="Genomic_DNA"/>
</dbReference>
<evidence type="ECO:0000256" key="6">
    <source>
        <dbReference type="RuleBase" id="RU363042"/>
    </source>
</evidence>